<keyword evidence="2" id="KW-1185">Reference proteome</keyword>
<dbReference type="SUPFAM" id="SSF51735">
    <property type="entry name" value="NAD(P)-binding Rossmann-fold domains"/>
    <property type="match status" value="1"/>
</dbReference>
<dbReference type="InterPro" id="IPR036291">
    <property type="entry name" value="NAD(P)-bd_dom_sf"/>
</dbReference>
<evidence type="ECO:0000313" key="1">
    <source>
        <dbReference type="Ensembl" id="ENSSDAP00000023231.1"/>
    </source>
</evidence>
<dbReference type="AlphaFoldDB" id="A0A8C9QF45"/>
<organism evidence="1 2">
    <name type="scientific">Spermophilus dauricus</name>
    <name type="common">Daurian ground squirrel</name>
    <dbReference type="NCBI Taxonomy" id="99837"/>
    <lineage>
        <taxon>Eukaryota</taxon>
        <taxon>Metazoa</taxon>
        <taxon>Chordata</taxon>
        <taxon>Craniata</taxon>
        <taxon>Vertebrata</taxon>
        <taxon>Euteleostomi</taxon>
        <taxon>Mammalia</taxon>
        <taxon>Eutheria</taxon>
        <taxon>Euarchontoglires</taxon>
        <taxon>Glires</taxon>
        <taxon>Rodentia</taxon>
        <taxon>Sciuromorpha</taxon>
        <taxon>Sciuridae</taxon>
        <taxon>Xerinae</taxon>
        <taxon>Marmotini</taxon>
        <taxon>Spermophilus</taxon>
    </lineage>
</organism>
<dbReference type="PANTHER" id="PTHR44269:SF1">
    <property type="entry name" value="DEHYDROGENASE_REDUCTASE SDR FAMILY MEMBER 7"/>
    <property type="match status" value="1"/>
</dbReference>
<reference evidence="1" key="1">
    <citation type="submission" date="2025-08" db="UniProtKB">
        <authorList>
            <consortium name="Ensembl"/>
        </authorList>
    </citation>
    <scope>IDENTIFICATION</scope>
</reference>
<evidence type="ECO:0008006" key="3">
    <source>
        <dbReference type="Google" id="ProtNLM"/>
    </source>
</evidence>
<dbReference type="Ensembl" id="ENSSDAT00000026585.1">
    <property type="protein sequence ID" value="ENSSDAP00000023231.1"/>
    <property type="gene ID" value="ENSSDAG00000021164.1"/>
</dbReference>
<protein>
    <recommendedName>
        <fullName evidence="3">Dehydrogenase/reductase SDR family member 7</fullName>
    </recommendedName>
</protein>
<dbReference type="Gene3D" id="3.40.50.720">
    <property type="entry name" value="NAD(P)-binding Rossmann-like Domain"/>
    <property type="match status" value="1"/>
</dbReference>
<accession>A0A8C9QF45</accession>
<dbReference type="InterPro" id="IPR002347">
    <property type="entry name" value="SDR_fam"/>
</dbReference>
<dbReference type="InterPro" id="IPR053011">
    <property type="entry name" value="SDR_family_member_7"/>
</dbReference>
<name>A0A8C9QF45_SPEDA</name>
<dbReference type="Proteomes" id="UP000694422">
    <property type="component" value="Unplaced"/>
</dbReference>
<evidence type="ECO:0000313" key="2">
    <source>
        <dbReference type="Proteomes" id="UP000694422"/>
    </source>
</evidence>
<proteinExistence type="predicted"/>
<reference evidence="1" key="2">
    <citation type="submission" date="2025-09" db="UniProtKB">
        <authorList>
            <consortium name="Ensembl"/>
        </authorList>
    </citation>
    <scope>IDENTIFICATION</scope>
</reference>
<dbReference type="Pfam" id="PF00106">
    <property type="entry name" value="adh_short"/>
    <property type="match status" value="1"/>
</dbReference>
<dbReference type="PANTHER" id="PTHR44269">
    <property type="entry name" value="DEHYDROGENASE/REDUCTASE SDR FAMILY MEMBER 7-RELATED"/>
    <property type="match status" value="1"/>
</dbReference>
<sequence length="114" mass="12900">MIGSQRPQQHLADWLLCGDAHWAVSLPFQTTELLIGGLLWLRPCDPANRPQEQEDWGRWRGLWELTGLVVWVTGASSGIGEELAYRLSKLGVSLVLSARRVHELERVKRKCLGE</sequence>